<dbReference type="Gene3D" id="3.60.15.10">
    <property type="entry name" value="Ribonuclease Z/Hydroxyacylglutathione hydrolase-like"/>
    <property type="match status" value="1"/>
</dbReference>
<dbReference type="Proteomes" id="UP000198948">
    <property type="component" value="Unassembled WGS sequence"/>
</dbReference>
<dbReference type="AlphaFoldDB" id="A0A1H9TLA5"/>
<keyword evidence="4" id="KW-0862">Zinc</keyword>
<evidence type="ECO:0000259" key="5">
    <source>
        <dbReference type="SMART" id="SM00849"/>
    </source>
</evidence>
<evidence type="ECO:0000313" key="7">
    <source>
        <dbReference type="Proteomes" id="UP000198948"/>
    </source>
</evidence>
<evidence type="ECO:0000256" key="3">
    <source>
        <dbReference type="ARBA" id="ARBA00022801"/>
    </source>
</evidence>
<dbReference type="PANTHER" id="PTHR46233:SF3">
    <property type="entry name" value="HYDROXYACYLGLUTATHIONE HYDROLASE GLOC"/>
    <property type="match status" value="1"/>
</dbReference>
<protein>
    <submittedName>
        <fullName evidence="6">Glyoxylase, beta-lactamase superfamily II</fullName>
    </submittedName>
</protein>
<dbReference type="GO" id="GO:0016787">
    <property type="term" value="F:hydrolase activity"/>
    <property type="evidence" value="ECO:0007669"/>
    <property type="project" value="UniProtKB-KW"/>
</dbReference>
<evidence type="ECO:0000256" key="4">
    <source>
        <dbReference type="ARBA" id="ARBA00022833"/>
    </source>
</evidence>
<keyword evidence="3" id="KW-0378">Hydrolase</keyword>
<name>A0A1H9TLA5_9LACT</name>
<dbReference type="SUPFAM" id="SSF56281">
    <property type="entry name" value="Metallo-hydrolase/oxidoreductase"/>
    <property type="match status" value="1"/>
</dbReference>
<dbReference type="InterPro" id="IPR001279">
    <property type="entry name" value="Metallo-B-lactamas"/>
</dbReference>
<dbReference type="InterPro" id="IPR036866">
    <property type="entry name" value="RibonucZ/Hydroxyglut_hydro"/>
</dbReference>
<comment type="cofactor">
    <cofactor evidence="1">
        <name>Zn(2+)</name>
        <dbReference type="ChEBI" id="CHEBI:29105"/>
    </cofactor>
</comment>
<dbReference type="STRING" id="142588.SAMN04488559_11437"/>
<evidence type="ECO:0000256" key="2">
    <source>
        <dbReference type="ARBA" id="ARBA00022723"/>
    </source>
</evidence>
<dbReference type="RefSeq" id="WP_092653096.1">
    <property type="nucleotide sequence ID" value="NZ_FOHA01000014.1"/>
</dbReference>
<evidence type="ECO:0000256" key="1">
    <source>
        <dbReference type="ARBA" id="ARBA00001947"/>
    </source>
</evidence>
<dbReference type="SMART" id="SM00849">
    <property type="entry name" value="Lactamase_B"/>
    <property type="match status" value="1"/>
</dbReference>
<proteinExistence type="predicted"/>
<organism evidence="6 7">
    <name type="scientific">Isobaculum melis</name>
    <dbReference type="NCBI Taxonomy" id="142588"/>
    <lineage>
        <taxon>Bacteria</taxon>
        <taxon>Bacillati</taxon>
        <taxon>Bacillota</taxon>
        <taxon>Bacilli</taxon>
        <taxon>Lactobacillales</taxon>
        <taxon>Carnobacteriaceae</taxon>
        <taxon>Isobaculum</taxon>
    </lineage>
</organism>
<feature type="domain" description="Metallo-beta-lactamase" evidence="5">
    <location>
        <begin position="13"/>
        <end position="188"/>
    </location>
</feature>
<gene>
    <name evidence="6" type="ORF">SAMN04488559_11437</name>
</gene>
<sequence length="206" mass="22772">MLKITRIKTGAIEENCYLISNETTCLVIDPGAEPEKIITTIDQLKVKPAAILLTHCHFDHIGALEEIRTHYQIPVYVHPAEQSWLGDPSMNLSYKMGRTPVIANEAEYEFDMKHYDLGAFSFKVVPTPGHSIGSVSFIFDGFVIVGDALFKGSVGRTDIPTGDSAQLLESIVTQLFTLPDEMVAYPGHGDHTTIGHEKATNPFFNH</sequence>
<keyword evidence="7" id="KW-1185">Reference proteome</keyword>
<dbReference type="CDD" id="cd06262">
    <property type="entry name" value="metallo-hydrolase-like_MBL-fold"/>
    <property type="match status" value="1"/>
</dbReference>
<dbReference type="Pfam" id="PF00753">
    <property type="entry name" value="Lactamase_B"/>
    <property type="match status" value="1"/>
</dbReference>
<reference evidence="6 7" key="1">
    <citation type="submission" date="2016-10" db="EMBL/GenBank/DDBJ databases">
        <authorList>
            <person name="de Groot N.N."/>
        </authorList>
    </citation>
    <scope>NUCLEOTIDE SEQUENCE [LARGE SCALE GENOMIC DNA]</scope>
    <source>
        <strain evidence="6 7">DSM 13760</strain>
    </source>
</reference>
<dbReference type="OrthoDB" id="9802248at2"/>
<dbReference type="InterPro" id="IPR051453">
    <property type="entry name" value="MBL_Glyoxalase_II"/>
</dbReference>
<dbReference type="GO" id="GO:0046872">
    <property type="term" value="F:metal ion binding"/>
    <property type="evidence" value="ECO:0007669"/>
    <property type="project" value="UniProtKB-KW"/>
</dbReference>
<accession>A0A1H9TLA5</accession>
<evidence type="ECO:0000313" key="6">
    <source>
        <dbReference type="EMBL" id="SER97699.1"/>
    </source>
</evidence>
<dbReference type="PANTHER" id="PTHR46233">
    <property type="entry name" value="HYDROXYACYLGLUTATHIONE HYDROLASE GLOC"/>
    <property type="match status" value="1"/>
</dbReference>
<keyword evidence="2" id="KW-0479">Metal-binding</keyword>
<dbReference type="EMBL" id="FOHA01000014">
    <property type="protein sequence ID" value="SER97699.1"/>
    <property type="molecule type" value="Genomic_DNA"/>
</dbReference>